<evidence type="ECO:0000313" key="3">
    <source>
        <dbReference type="EMBL" id="VVC37916.1"/>
    </source>
</evidence>
<evidence type="ECO:0000256" key="2">
    <source>
        <dbReference type="SAM" id="SignalP"/>
    </source>
</evidence>
<keyword evidence="2" id="KW-0732">Signal</keyword>
<protein>
    <submittedName>
        <fullName evidence="3">Uncharacterized protein</fullName>
    </submittedName>
</protein>
<dbReference type="GO" id="GO:0016020">
    <property type="term" value="C:membrane"/>
    <property type="evidence" value="ECO:0007669"/>
    <property type="project" value="TreeGrafter"/>
</dbReference>
<dbReference type="EMBL" id="CABPRJ010001459">
    <property type="protein sequence ID" value="VVC37916.1"/>
    <property type="molecule type" value="Genomic_DNA"/>
</dbReference>
<accession>A0A5E4N6B7</accession>
<dbReference type="InterPro" id="IPR012464">
    <property type="entry name" value="DUF1676"/>
</dbReference>
<sequence length="258" mass="26601">MSSPSAVRGVSSVCAVVAAMACAAAVVGPVSALPAPAQQQPQQQDAVGLGTVLWSVVDGCFDADSAEPTAVCLKSKALTALDRALAKPTVTIAGGVSLASRAGKSLADPSTEKADRAALDAAKDPEHKSAMLDDMLANRVDMLMATKSIVLDGLAVQEGRSKKKEQKAFQMAIMMAGMTAVAVMGPMAFGFIAMLAAKALLISKIALVLSGIIALKKLLQPQQGGHETEAVQVSSSHHYGRSMNLDAHDMAYSGQLQQ</sequence>
<evidence type="ECO:0000313" key="4">
    <source>
        <dbReference type="Proteomes" id="UP000325440"/>
    </source>
</evidence>
<dbReference type="AlphaFoldDB" id="A0A5E4N6B7"/>
<keyword evidence="1" id="KW-0472">Membrane</keyword>
<evidence type="ECO:0000256" key="1">
    <source>
        <dbReference type="SAM" id="Phobius"/>
    </source>
</evidence>
<feature type="chain" id="PRO_5022732027" evidence="2">
    <location>
        <begin position="33"/>
        <end position="258"/>
    </location>
</feature>
<gene>
    <name evidence="3" type="ORF">CINCED_3A021041</name>
</gene>
<name>A0A5E4N6B7_9HEMI</name>
<dbReference type="Proteomes" id="UP000325440">
    <property type="component" value="Unassembled WGS sequence"/>
</dbReference>
<dbReference type="Pfam" id="PF07898">
    <property type="entry name" value="DUF1676"/>
    <property type="match status" value="1"/>
</dbReference>
<keyword evidence="4" id="KW-1185">Reference proteome</keyword>
<keyword evidence="1" id="KW-0812">Transmembrane</keyword>
<dbReference type="PANTHER" id="PTHR21879">
    <property type="entry name" value="FI03362P-RELATED-RELATED"/>
    <property type="match status" value="1"/>
</dbReference>
<feature type="transmembrane region" description="Helical" evidence="1">
    <location>
        <begin position="171"/>
        <end position="197"/>
    </location>
</feature>
<reference evidence="3 4" key="1">
    <citation type="submission" date="2019-08" db="EMBL/GenBank/DDBJ databases">
        <authorList>
            <person name="Alioto T."/>
            <person name="Alioto T."/>
            <person name="Gomez Garrido J."/>
        </authorList>
    </citation>
    <scope>NUCLEOTIDE SEQUENCE [LARGE SCALE GENOMIC DNA]</scope>
</reference>
<keyword evidence="1" id="KW-1133">Transmembrane helix</keyword>
<organism evidence="3 4">
    <name type="scientific">Cinara cedri</name>
    <dbReference type="NCBI Taxonomy" id="506608"/>
    <lineage>
        <taxon>Eukaryota</taxon>
        <taxon>Metazoa</taxon>
        <taxon>Ecdysozoa</taxon>
        <taxon>Arthropoda</taxon>
        <taxon>Hexapoda</taxon>
        <taxon>Insecta</taxon>
        <taxon>Pterygota</taxon>
        <taxon>Neoptera</taxon>
        <taxon>Paraneoptera</taxon>
        <taxon>Hemiptera</taxon>
        <taxon>Sternorrhyncha</taxon>
        <taxon>Aphidomorpha</taxon>
        <taxon>Aphidoidea</taxon>
        <taxon>Aphididae</taxon>
        <taxon>Lachninae</taxon>
        <taxon>Cinara</taxon>
    </lineage>
</organism>
<feature type="signal peptide" evidence="2">
    <location>
        <begin position="1"/>
        <end position="32"/>
    </location>
</feature>
<dbReference type="OrthoDB" id="6620280at2759"/>
<proteinExistence type="predicted"/>